<keyword evidence="1" id="KW-0472">Membrane</keyword>
<reference evidence="2" key="2">
    <citation type="submission" date="2023-05" db="EMBL/GenBank/DDBJ databases">
        <authorList>
            <consortium name="Lawrence Berkeley National Laboratory"/>
            <person name="Steindorff A."/>
            <person name="Hensen N."/>
            <person name="Bonometti L."/>
            <person name="Westerberg I."/>
            <person name="Brannstrom I.O."/>
            <person name="Guillou S."/>
            <person name="Cros-Aarteil S."/>
            <person name="Calhoun S."/>
            <person name="Haridas S."/>
            <person name="Kuo A."/>
            <person name="Mondo S."/>
            <person name="Pangilinan J."/>
            <person name="Riley R."/>
            <person name="Labutti K."/>
            <person name="Andreopoulos B."/>
            <person name="Lipzen A."/>
            <person name="Chen C."/>
            <person name="Yanf M."/>
            <person name="Daum C."/>
            <person name="Ng V."/>
            <person name="Clum A."/>
            <person name="Ohm R."/>
            <person name="Martin F."/>
            <person name="Silar P."/>
            <person name="Natvig D."/>
            <person name="Lalanne C."/>
            <person name="Gautier V."/>
            <person name="Ament-Velasquez S.L."/>
            <person name="Kruys A."/>
            <person name="Hutchinson M.I."/>
            <person name="Powell A.J."/>
            <person name="Barry K."/>
            <person name="Miller A.N."/>
            <person name="Grigoriev I.V."/>
            <person name="Debuchy R."/>
            <person name="Gladieux P."/>
            <person name="Thoren M.H."/>
            <person name="Johannesson H."/>
        </authorList>
    </citation>
    <scope>NUCLEOTIDE SEQUENCE</scope>
    <source>
        <strain evidence="2">CBS 123565</strain>
    </source>
</reference>
<evidence type="ECO:0000313" key="2">
    <source>
        <dbReference type="EMBL" id="KAK4136007.1"/>
    </source>
</evidence>
<dbReference type="Proteomes" id="UP001304895">
    <property type="component" value="Unassembled WGS sequence"/>
</dbReference>
<evidence type="ECO:0000313" key="3">
    <source>
        <dbReference type="Proteomes" id="UP001304895"/>
    </source>
</evidence>
<feature type="transmembrane region" description="Helical" evidence="1">
    <location>
        <begin position="55"/>
        <end position="88"/>
    </location>
</feature>
<dbReference type="PANTHER" id="PTHR24148">
    <property type="entry name" value="ANKYRIN REPEAT DOMAIN-CONTAINING PROTEIN 39 HOMOLOG-RELATED"/>
    <property type="match status" value="1"/>
</dbReference>
<accession>A0AAN6UMX9</accession>
<keyword evidence="1" id="KW-1133">Transmembrane helix</keyword>
<proteinExistence type="predicted"/>
<dbReference type="EMBL" id="MU853404">
    <property type="protein sequence ID" value="KAK4136007.1"/>
    <property type="molecule type" value="Genomic_DNA"/>
</dbReference>
<keyword evidence="3" id="KW-1185">Reference proteome</keyword>
<organism evidence="2 3">
    <name type="scientific">Trichocladium antarcticum</name>
    <dbReference type="NCBI Taxonomy" id="1450529"/>
    <lineage>
        <taxon>Eukaryota</taxon>
        <taxon>Fungi</taxon>
        <taxon>Dikarya</taxon>
        <taxon>Ascomycota</taxon>
        <taxon>Pezizomycotina</taxon>
        <taxon>Sordariomycetes</taxon>
        <taxon>Sordariomycetidae</taxon>
        <taxon>Sordariales</taxon>
        <taxon>Chaetomiaceae</taxon>
        <taxon>Trichocladium</taxon>
    </lineage>
</organism>
<reference evidence="2" key="1">
    <citation type="journal article" date="2023" name="Mol. Phylogenet. Evol.">
        <title>Genome-scale phylogeny and comparative genomics of the fungal order Sordariales.</title>
        <authorList>
            <person name="Hensen N."/>
            <person name="Bonometti L."/>
            <person name="Westerberg I."/>
            <person name="Brannstrom I.O."/>
            <person name="Guillou S."/>
            <person name="Cros-Aarteil S."/>
            <person name="Calhoun S."/>
            <person name="Haridas S."/>
            <person name="Kuo A."/>
            <person name="Mondo S."/>
            <person name="Pangilinan J."/>
            <person name="Riley R."/>
            <person name="LaButti K."/>
            <person name="Andreopoulos B."/>
            <person name="Lipzen A."/>
            <person name="Chen C."/>
            <person name="Yan M."/>
            <person name="Daum C."/>
            <person name="Ng V."/>
            <person name="Clum A."/>
            <person name="Steindorff A."/>
            <person name="Ohm R.A."/>
            <person name="Martin F."/>
            <person name="Silar P."/>
            <person name="Natvig D.O."/>
            <person name="Lalanne C."/>
            <person name="Gautier V."/>
            <person name="Ament-Velasquez S.L."/>
            <person name="Kruys A."/>
            <person name="Hutchinson M.I."/>
            <person name="Powell A.J."/>
            <person name="Barry K."/>
            <person name="Miller A.N."/>
            <person name="Grigoriev I.V."/>
            <person name="Debuchy R."/>
            <person name="Gladieux P."/>
            <person name="Hiltunen Thoren M."/>
            <person name="Johannesson H."/>
        </authorList>
    </citation>
    <scope>NUCLEOTIDE SEQUENCE</scope>
    <source>
        <strain evidence="2">CBS 123565</strain>
    </source>
</reference>
<dbReference type="PANTHER" id="PTHR24148:SF73">
    <property type="entry name" value="HET DOMAIN PROTEIN (AFU_ORTHOLOGUE AFUA_8G01020)"/>
    <property type="match status" value="1"/>
</dbReference>
<evidence type="ECO:0008006" key="4">
    <source>
        <dbReference type="Google" id="ProtNLM"/>
    </source>
</evidence>
<sequence length="458" mass="51700">MTELHLVPIPIAVPLIVLTFVLTPALPAVWAAIVVTKLVQGVRGRQPPWQTALAISRWIGLSIVLPWAAVVTLSVMIVVQLALAPIALIHHLRNLRRTVHWISTRVEEWCRSWTVGMGMPSSVSATAAPPDLPRILRAYFSRRWFQRLWVLQEVALPELSRIRFVCGEKTTTGRRMMHLLAILKRHDGSEKVEFGRILTSFRQWTPRSPARSHLLDILIVTRTQHCQDPRDRIFGLLNISKWLDHGDMGSNPDPRVSYVDPVATVFASYSAQFIRQHGPGFFLSLIKSRANTPGLPSWAADWTVPWPNQRALAGVDFAARFKAANEKDRVLDFETEDPGRRMAMKITRPRIVRGFFTRDGQIDGTPGTHIENVRQLVREETLVEMYPGLALLLRKESGDSDTHAFVRVCPHSLSRHGVEKLVEGWGRVVVNQEDLGRQDTHGSPSRAYLSLPGVYKIV</sequence>
<dbReference type="InterPro" id="IPR052895">
    <property type="entry name" value="HetReg/Transcr_Mod"/>
</dbReference>
<name>A0AAN6UMX9_9PEZI</name>
<evidence type="ECO:0000256" key="1">
    <source>
        <dbReference type="SAM" id="Phobius"/>
    </source>
</evidence>
<comment type="caution">
    <text evidence="2">The sequence shown here is derived from an EMBL/GenBank/DDBJ whole genome shotgun (WGS) entry which is preliminary data.</text>
</comment>
<keyword evidence="1" id="KW-0812">Transmembrane</keyword>
<dbReference type="AlphaFoldDB" id="A0AAN6UMX9"/>
<protein>
    <recommendedName>
        <fullName evidence="4">Heterokaryon incompatibility domain-containing protein</fullName>
    </recommendedName>
</protein>
<gene>
    <name evidence="2" type="ORF">BT67DRAFT_432816</name>
</gene>
<feature type="transmembrane region" description="Helical" evidence="1">
    <location>
        <begin position="12"/>
        <end position="35"/>
    </location>
</feature>